<accession>A0A4Q5JA82</accession>
<comment type="caution">
    <text evidence="2">The sequence shown here is derived from an EMBL/GenBank/DDBJ whole genome shotgun (WGS) entry which is preliminary data.</text>
</comment>
<keyword evidence="1" id="KW-1133">Transmembrane helix</keyword>
<gene>
    <name evidence="2" type="ORF">ETU37_02090</name>
</gene>
<evidence type="ECO:0000313" key="2">
    <source>
        <dbReference type="EMBL" id="RYU14801.1"/>
    </source>
</evidence>
<name>A0A4Q5JA82_9ACTN</name>
<evidence type="ECO:0000256" key="1">
    <source>
        <dbReference type="SAM" id="Phobius"/>
    </source>
</evidence>
<reference evidence="2 3" key="1">
    <citation type="submission" date="2019-01" db="EMBL/GenBank/DDBJ databases">
        <title>Nocardioides guangzhouensis sp. nov., an actinobacterium isolated from soil.</title>
        <authorList>
            <person name="Fu Y."/>
            <person name="Cai Y."/>
            <person name="Lin Z."/>
            <person name="Chen P."/>
        </authorList>
    </citation>
    <scope>NUCLEOTIDE SEQUENCE [LARGE SCALE GENOMIC DNA]</scope>
    <source>
        <strain evidence="2 3">NBRC 105384</strain>
    </source>
</reference>
<keyword evidence="1" id="KW-0472">Membrane</keyword>
<keyword evidence="1" id="KW-0812">Transmembrane</keyword>
<dbReference type="OrthoDB" id="10008736at2"/>
<dbReference type="AlphaFoldDB" id="A0A4Q5JA82"/>
<sequence>MIVDADDPLTEIQGEFVWLEEHQRAISAARESAYAEGYAAGRATIDDVRMYVVHRGRRRSLLTIAMVSALALIVLLMLPVVLR</sequence>
<dbReference type="Proteomes" id="UP000291189">
    <property type="component" value="Unassembled WGS sequence"/>
</dbReference>
<evidence type="ECO:0000313" key="3">
    <source>
        <dbReference type="Proteomes" id="UP000291189"/>
    </source>
</evidence>
<organism evidence="2 3">
    <name type="scientific">Nocardioides iriomotensis</name>
    <dbReference type="NCBI Taxonomy" id="715784"/>
    <lineage>
        <taxon>Bacteria</taxon>
        <taxon>Bacillati</taxon>
        <taxon>Actinomycetota</taxon>
        <taxon>Actinomycetes</taxon>
        <taxon>Propionibacteriales</taxon>
        <taxon>Nocardioidaceae</taxon>
        <taxon>Nocardioides</taxon>
    </lineage>
</organism>
<dbReference type="EMBL" id="SDPU01000009">
    <property type="protein sequence ID" value="RYU14801.1"/>
    <property type="molecule type" value="Genomic_DNA"/>
</dbReference>
<dbReference type="RefSeq" id="WP_129985224.1">
    <property type="nucleotide sequence ID" value="NZ_SDPU01000009.1"/>
</dbReference>
<proteinExistence type="predicted"/>
<feature type="transmembrane region" description="Helical" evidence="1">
    <location>
        <begin position="60"/>
        <end position="82"/>
    </location>
</feature>
<keyword evidence="3" id="KW-1185">Reference proteome</keyword>
<protein>
    <submittedName>
        <fullName evidence="2">Uncharacterized protein</fullName>
    </submittedName>
</protein>